<comment type="caution">
    <text evidence="2">The sequence shown here is derived from an EMBL/GenBank/DDBJ whole genome shotgun (WGS) entry which is preliminary data.</text>
</comment>
<dbReference type="EMBL" id="BOQM01000026">
    <property type="protein sequence ID" value="GIM86645.1"/>
    <property type="molecule type" value="Genomic_DNA"/>
</dbReference>
<reference evidence="2 3" key="1">
    <citation type="submission" date="2021-03" db="EMBL/GenBank/DDBJ databases">
        <title>Whole genome shotgun sequence of Salinispora arenicola NBRC 105043.</title>
        <authorList>
            <person name="Komaki H."/>
            <person name="Tamura T."/>
        </authorList>
    </citation>
    <scope>NUCLEOTIDE SEQUENCE [LARGE SCALE GENOMIC DNA]</scope>
    <source>
        <strain evidence="2 3">NBRC 105043</strain>
    </source>
</reference>
<dbReference type="InterPro" id="IPR052186">
    <property type="entry name" value="Hydantoin_racemase-like"/>
</dbReference>
<sequence>MPGLIDEVRNGMKAGAHGFVIACFDDTGLDAARSIATAPVIGIAEAAMHVAVLIGGSFSVVGTPAGSVPVIESLVLRYGYKRHCRGVHAAGFPVLALDDPRSGASKMLRADVQRVVADDQPDSIILGCAGEADLAKTYSQEFGFR</sequence>
<dbReference type="InterPro" id="IPR015942">
    <property type="entry name" value="Asp/Glu/hydantoin_racemase"/>
</dbReference>
<dbReference type="Gene3D" id="3.40.50.12500">
    <property type="match status" value="1"/>
</dbReference>
<protein>
    <recommendedName>
        <fullName evidence="4">Asp/Glu/hydantoin racemase</fullName>
    </recommendedName>
</protein>
<proteinExistence type="inferred from homology"/>
<dbReference type="Pfam" id="PF01177">
    <property type="entry name" value="Asp_Glu_race"/>
    <property type="match status" value="1"/>
</dbReference>
<evidence type="ECO:0008006" key="4">
    <source>
        <dbReference type="Google" id="ProtNLM"/>
    </source>
</evidence>
<dbReference type="Proteomes" id="UP000677457">
    <property type="component" value="Unassembled WGS sequence"/>
</dbReference>
<accession>A0ABQ4JUJ9</accession>
<dbReference type="PANTHER" id="PTHR28047">
    <property type="entry name" value="PROTEIN DCG1"/>
    <property type="match status" value="1"/>
</dbReference>
<evidence type="ECO:0000256" key="1">
    <source>
        <dbReference type="ARBA" id="ARBA00038414"/>
    </source>
</evidence>
<evidence type="ECO:0000313" key="2">
    <source>
        <dbReference type="EMBL" id="GIM86645.1"/>
    </source>
</evidence>
<keyword evidence="3" id="KW-1185">Reference proteome</keyword>
<dbReference type="InterPro" id="IPR053714">
    <property type="entry name" value="Iso_Racemase_Enz_sf"/>
</dbReference>
<name>A0ABQ4JUJ9_SALAC</name>
<dbReference type="PANTHER" id="PTHR28047:SF5">
    <property type="entry name" value="PROTEIN DCG1"/>
    <property type="match status" value="1"/>
</dbReference>
<comment type="similarity">
    <text evidence="1">Belongs to the HyuE racemase family.</text>
</comment>
<organism evidence="2 3">
    <name type="scientific">Salinispora arenicola</name>
    <dbReference type="NCBI Taxonomy" id="168697"/>
    <lineage>
        <taxon>Bacteria</taxon>
        <taxon>Bacillati</taxon>
        <taxon>Actinomycetota</taxon>
        <taxon>Actinomycetes</taxon>
        <taxon>Micromonosporales</taxon>
        <taxon>Micromonosporaceae</taxon>
        <taxon>Salinispora</taxon>
    </lineage>
</organism>
<evidence type="ECO:0000313" key="3">
    <source>
        <dbReference type="Proteomes" id="UP000677457"/>
    </source>
</evidence>
<gene>
    <name evidence="2" type="ORF">Sar04_33810</name>
</gene>